<sequence>MAAMMVTTATSCRRSSSKVTITALLLMFMLLTVSAVPDRVGKVNVHSILDSAISRPFLKCSNH</sequence>
<evidence type="ECO:0000256" key="1">
    <source>
        <dbReference type="SAM" id="SignalP"/>
    </source>
</evidence>
<accession>A0ABC8RG68</accession>
<protein>
    <submittedName>
        <fullName evidence="2">Uncharacterized protein</fullName>
    </submittedName>
</protein>
<name>A0ABC8RG68_9AQUA</name>
<comment type="caution">
    <text evidence="2">The sequence shown here is derived from an EMBL/GenBank/DDBJ whole genome shotgun (WGS) entry which is preliminary data.</text>
</comment>
<dbReference type="EMBL" id="CAUOFW020001192">
    <property type="protein sequence ID" value="CAK9142029.1"/>
    <property type="molecule type" value="Genomic_DNA"/>
</dbReference>
<dbReference type="AlphaFoldDB" id="A0ABC8RG68"/>
<evidence type="ECO:0000313" key="3">
    <source>
        <dbReference type="Proteomes" id="UP001642360"/>
    </source>
</evidence>
<feature type="chain" id="PRO_5044800156" evidence="1">
    <location>
        <begin position="36"/>
        <end position="63"/>
    </location>
</feature>
<dbReference type="Proteomes" id="UP001642360">
    <property type="component" value="Unassembled WGS sequence"/>
</dbReference>
<proteinExistence type="predicted"/>
<evidence type="ECO:0000313" key="2">
    <source>
        <dbReference type="EMBL" id="CAK9142029.1"/>
    </source>
</evidence>
<keyword evidence="3" id="KW-1185">Reference proteome</keyword>
<keyword evidence="1" id="KW-0732">Signal</keyword>
<organism evidence="2 3">
    <name type="scientific">Ilex paraguariensis</name>
    <name type="common">yerba mate</name>
    <dbReference type="NCBI Taxonomy" id="185542"/>
    <lineage>
        <taxon>Eukaryota</taxon>
        <taxon>Viridiplantae</taxon>
        <taxon>Streptophyta</taxon>
        <taxon>Embryophyta</taxon>
        <taxon>Tracheophyta</taxon>
        <taxon>Spermatophyta</taxon>
        <taxon>Magnoliopsida</taxon>
        <taxon>eudicotyledons</taxon>
        <taxon>Gunneridae</taxon>
        <taxon>Pentapetalae</taxon>
        <taxon>asterids</taxon>
        <taxon>campanulids</taxon>
        <taxon>Aquifoliales</taxon>
        <taxon>Aquifoliaceae</taxon>
        <taxon>Ilex</taxon>
    </lineage>
</organism>
<feature type="signal peptide" evidence="1">
    <location>
        <begin position="1"/>
        <end position="35"/>
    </location>
</feature>
<feature type="non-terminal residue" evidence="2">
    <location>
        <position position="63"/>
    </location>
</feature>
<reference evidence="2 3" key="1">
    <citation type="submission" date="2024-02" db="EMBL/GenBank/DDBJ databases">
        <authorList>
            <person name="Vignale AGUSTIN F."/>
            <person name="Sosa J E."/>
            <person name="Modenutti C."/>
        </authorList>
    </citation>
    <scope>NUCLEOTIDE SEQUENCE [LARGE SCALE GENOMIC DNA]</scope>
</reference>
<gene>
    <name evidence="2" type="ORF">ILEXP_LOCUS9668</name>
</gene>